<proteinExistence type="predicted"/>
<keyword evidence="2" id="KW-1185">Reference proteome</keyword>
<gene>
    <name evidence="1" type="ORF">B0T26DRAFT_649055</name>
</gene>
<organism evidence="1 2">
    <name type="scientific">Lasiosphaeria miniovina</name>
    <dbReference type="NCBI Taxonomy" id="1954250"/>
    <lineage>
        <taxon>Eukaryota</taxon>
        <taxon>Fungi</taxon>
        <taxon>Dikarya</taxon>
        <taxon>Ascomycota</taxon>
        <taxon>Pezizomycotina</taxon>
        <taxon>Sordariomycetes</taxon>
        <taxon>Sordariomycetidae</taxon>
        <taxon>Sordariales</taxon>
        <taxon>Lasiosphaeriaceae</taxon>
        <taxon>Lasiosphaeria</taxon>
    </lineage>
</organism>
<dbReference type="Proteomes" id="UP001172101">
    <property type="component" value="Unassembled WGS sequence"/>
</dbReference>
<dbReference type="GeneID" id="85321323"/>
<accession>A0AA40ABP4</accession>
<sequence length="51" mass="5686">MCKQVVEYYAVCKCHYFTHGVDKCPNVGQKGHPSPVIQKTYVGTNCPTHST</sequence>
<dbReference type="AlphaFoldDB" id="A0AA40ABP4"/>
<protein>
    <submittedName>
        <fullName evidence="1">Uncharacterized protein</fullName>
    </submittedName>
</protein>
<name>A0AA40ABP4_9PEZI</name>
<dbReference type="EMBL" id="JAUIRO010000005">
    <property type="protein sequence ID" value="KAK0712947.1"/>
    <property type="molecule type" value="Genomic_DNA"/>
</dbReference>
<comment type="caution">
    <text evidence="1">The sequence shown here is derived from an EMBL/GenBank/DDBJ whole genome shotgun (WGS) entry which is preliminary data.</text>
</comment>
<reference evidence="1" key="1">
    <citation type="submission" date="2023-06" db="EMBL/GenBank/DDBJ databases">
        <title>Genome-scale phylogeny and comparative genomics of the fungal order Sordariales.</title>
        <authorList>
            <consortium name="Lawrence Berkeley National Laboratory"/>
            <person name="Hensen N."/>
            <person name="Bonometti L."/>
            <person name="Westerberg I."/>
            <person name="Brannstrom I.O."/>
            <person name="Guillou S."/>
            <person name="Cros-Aarteil S."/>
            <person name="Calhoun S."/>
            <person name="Haridas S."/>
            <person name="Kuo A."/>
            <person name="Mondo S."/>
            <person name="Pangilinan J."/>
            <person name="Riley R."/>
            <person name="LaButti K."/>
            <person name="Andreopoulos B."/>
            <person name="Lipzen A."/>
            <person name="Chen C."/>
            <person name="Yanf M."/>
            <person name="Daum C."/>
            <person name="Ng V."/>
            <person name="Clum A."/>
            <person name="Steindorff A."/>
            <person name="Ohm R."/>
            <person name="Martin F."/>
            <person name="Silar P."/>
            <person name="Natvig D."/>
            <person name="Lalanne C."/>
            <person name="Gautier V."/>
            <person name="Ament-velasquez S.L."/>
            <person name="Kruys A."/>
            <person name="Hutchinson M.I."/>
            <person name="Powell A.J."/>
            <person name="Barry K."/>
            <person name="Miller A.N."/>
            <person name="Grigoriev I.V."/>
            <person name="Debuchy R."/>
            <person name="Gladieux P."/>
            <person name="Thoren M.H."/>
            <person name="Johannesson H."/>
        </authorList>
    </citation>
    <scope>NUCLEOTIDE SEQUENCE</scope>
    <source>
        <strain evidence="1">SMH2392-1A</strain>
    </source>
</reference>
<dbReference type="RefSeq" id="XP_060294270.1">
    <property type="nucleotide sequence ID" value="XM_060438053.1"/>
</dbReference>
<evidence type="ECO:0000313" key="2">
    <source>
        <dbReference type="Proteomes" id="UP001172101"/>
    </source>
</evidence>
<evidence type="ECO:0000313" key="1">
    <source>
        <dbReference type="EMBL" id="KAK0712947.1"/>
    </source>
</evidence>